<keyword evidence="3" id="KW-0808">Transferase</keyword>
<feature type="compositionally biased region" description="Basic residues" evidence="5">
    <location>
        <begin position="1771"/>
        <end position="1787"/>
    </location>
</feature>
<dbReference type="GO" id="GO:0031177">
    <property type="term" value="F:phosphopantetheine binding"/>
    <property type="evidence" value="ECO:0007669"/>
    <property type="project" value="InterPro"/>
</dbReference>
<keyword evidence="1" id="KW-0596">Phosphopantetheine</keyword>
<dbReference type="Pfam" id="PF21089">
    <property type="entry name" value="PKS_DH_N"/>
    <property type="match status" value="1"/>
</dbReference>
<reference evidence="9" key="2">
    <citation type="submission" date="2020-09" db="EMBL/GenBank/DDBJ databases">
        <authorList>
            <person name="Sun Q."/>
            <person name="Zhou Y."/>
        </authorList>
    </citation>
    <scope>NUCLEOTIDE SEQUENCE</scope>
    <source>
        <strain evidence="9">CGMCC 4.5737</strain>
    </source>
</reference>
<reference evidence="9" key="1">
    <citation type="journal article" date="2014" name="Int. J. Syst. Evol. Microbiol.">
        <title>Complete genome sequence of Corynebacterium casei LMG S-19264T (=DSM 44701T), isolated from a smear-ripened cheese.</title>
        <authorList>
            <consortium name="US DOE Joint Genome Institute (JGI-PGF)"/>
            <person name="Walter F."/>
            <person name="Albersmeier A."/>
            <person name="Kalinowski J."/>
            <person name="Ruckert C."/>
        </authorList>
    </citation>
    <scope>NUCLEOTIDE SEQUENCE</scope>
    <source>
        <strain evidence="9">CGMCC 4.5737</strain>
    </source>
</reference>
<evidence type="ECO:0000256" key="4">
    <source>
        <dbReference type="PROSITE-ProRule" id="PRU01363"/>
    </source>
</evidence>
<dbReference type="InterPro" id="IPR013968">
    <property type="entry name" value="PKS_KR"/>
</dbReference>
<dbReference type="GO" id="GO:0005737">
    <property type="term" value="C:cytoplasm"/>
    <property type="evidence" value="ECO:0007669"/>
    <property type="project" value="TreeGrafter"/>
</dbReference>
<dbReference type="InterPro" id="IPR049551">
    <property type="entry name" value="PKS_DH_C"/>
</dbReference>
<dbReference type="InterPro" id="IPR042104">
    <property type="entry name" value="PKS_dehydratase_sf"/>
</dbReference>
<dbReference type="InterPro" id="IPR001227">
    <property type="entry name" value="Ac_transferase_dom_sf"/>
</dbReference>
<dbReference type="InterPro" id="IPR032821">
    <property type="entry name" value="PKS_assoc"/>
</dbReference>
<protein>
    <recommendedName>
        <fullName evidence="11">Polyketide synthase</fullName>
    </recommendedName>
</protein>
<dbReference type="Pfam" id="PF00698">
    <property type="entry name" value="Acyl_transf_1"/>
    <property type="match status" value="2"/>
</dbReference>
<dbReference type="InterPro" id="IPR036291">
    <property type="entry name" value="NAD(P)-bd_dom_sf"/>
</dbReference>
<comment type="caution">
    <text evidence="9">The sequence shown here is derived from an EMBL/GenBank/DDBJ whole genome shotgun (WGS) entry which is preliminary data.</text>
</comment>
<dbReference type="CDD" id="cd08955">
    <property type="entry name" value="KR_2_FAS_SDR_x"/>
    <property type="match status" value="1"/>
</dbReference>
<dbReference type="InterPro" id="IPR014043">
    <property type="entry name" value="Acyl_transferase_dom"/>
</dbReference>
<dbReference type="InterPro" id="IPR020841">
    <property type="entry name" value="PKS_Beta-ketoAc_synthase_dom"/>
</dbReference>
<dbReference type="GO" id="GO:0005886">
    <property type="term" value="C:plasma membrane"/>
    <property type="evidence" value="ECO:0007669"/>
    <property type="project" value="TreeGrafter"/>
</dbReference>
<feature type="active site" description="Proton acceptor; for dehydratase activity" evidence="4">
    <location>
        <position position="877"/>
    </location>
</feature>
<dbReference type="Pfam" id="PF16197">
    <property type="entry name" value="KAsynt_C_assoc"/>
    <property type="match status" value="1"/>
</dbReference>
<dbReference type="InterPro" id="IPR014031">
    <property type="entry name" value="Ketoacyl_synth_C"/>
</dbReference>
<feature type="region of interest" description="Disordered" evidence="5">
    <location>
        <begin position="1751"/>
        <end position="1787"/>
    </location>
</feature>
<dbReference type="SMART" id="SM00822">
    <property type="entry name" value="PKS_KR"/>
    <property type="match status" value="1"/>
</dbReference>
<dbReference type="Gene3D" id="3.40.47.10">
    <property type="match status" value="1"/>
</dbReference>
<dbReference type="SUPFAM" id="SSF52151">
    <property type="entry name" value="FabD/lysophospholipase-like"/>
    <property type="match status" value="1"/>
</dbReference>
<dbReference type="PROSITE" id="PS52004">
    <property type="entry name" value="KS3_2"/>
    <property type="match status" value="1"/>
</dbReference>
<dbReference type="PROSITE" id="PS00606">
    <property type="entry name" value="KS3_1"/>
    <property type="match status" value="1"/>
</dbReference>
<dbReference type="PROSITE" id="PS50075">
    <property type="entry name" value="CARRIER"/>
    <property type="match status" value="1"/>
</dbReference>
<feature type="domain" description="Ketosynthase family 3 (KS3)" evidence="7">
    <location>
        <begin position="36"/>
        <end position="458"/>
    </location>
</feature>
<dbReference type="Gene3D" id="3.10.129.110">
    <property type="entry name" value="Polyketide synthase dehydratase"/>
    <property type="match status" value="1"/>
</dbReference>
<dbReference type="InterPro" id="IPR050091">
    <property type="entry name" value="PKS_NRPS_Biosynth_Enz"/>
</dbReference>
<dbReference type="InterPro" id="IPR016039">
    <property type="entry name" value="Thiolase-like"/>
</dbReference>
<dbReference type="InterPro" id="IPR049900">
    <property type="entry name" value="PKS_mFAS_DH"/>
</dbReference>
<evidence type="ECO:0000256" key="3">
    <source>
        <dbReference type="ARBA" id="ARBA00022679"/>
    </source>
</evidence>
<dbReference type="GO" id="GO:0006633">
    <property type="term" value="P:fatty acid biosynthetic process"/>
    <property type="evidence" value="ECO:0007669"/>
    <property type="project" value="InterPro"/>
</dbReference>
<dbReference type="Pfam" id="PF00109">
    <property type="entry name" value="ketoacyl-synt"/>
    <property type="match status" value="1"/>
</dbReference>
<dbReference type="InterPro" id="IPR014030">
    <property type="entry name" value="Ketoacyl_synth_N"/>
</dbReference>
<feature type="domain" description="PKS/mFAS DH" evidence="8">
    <location>
        <begin position="836"/>
        <end position="1133"/>
    </location>
</feature>
<dbReference type="Pfam" id="PF14765">
    <property type="entry name" value="PS-DH"/>
    <property type="match status" value="1"/>
</dbReference>
<dbReference type="PANTHER" id="PTHR43775:SF37">
    <property type="entry name" value="SI:DKEY-61P9.11"/>
    <property type="match status" value="1"/>
</dbReference>
<dbReference type="InterPro" id="IPR009081">
    <property type="entry name" value="PP-bd_ACP"/>
</dbReference>
<name>A0A8J3C726_9PSEU</name>
<evidence type="ECO:0000256" key="5">
    <source>
        <dbReference type="SAM" id="MobiDB-lite"/>
    </source>
</evidence>
<dbReference type="Gene3D" id="3.30.70.3290">
    <property type="match status" value="1"/>
</dbReference>
<feature type="region of interest" description="N-terminal hotdog fold" evidence="4">
    <location>
        <begin position="836"/>
        <end position="968"/>
    </location>
</feature>
<dbReference type="Pfam" id="PF00550">
    <property type="entry name" value="PP-binding"/>
    <property type="match status" value="1"/>
</dbReference>
<dbReference type="SMART" id="SM01294">
    <property type="entry name" value="PKS_PP_betabranch"/>
    <property type="match status" value="1"/>
</dbReference>
<dbReference type="RefSeq" id="WP_189055507.1">
    <property type="nucleotide sequence ID" value="NZ_BMMK01000005.1"/>
</dbReference>
<dbReference type="SMART" id="SM00827">
    <property type="entry name" value="PKS_AT"/>
    <property type="match status" value="1"/>
</dbReference>
<evidence type="ECO:0000313" key="9">
    <source>
        <dbReference type="EMBL" id="GGM45990.1"/>
    </source>
</evidence>
<accession>A0A8J3C726</accession>
<dbReference type="Gene3D" id="1.10.1200.10">
    <property type="entry name" value="ACP-like"/>
    <property type="match status" value="1"/>
</dbReference>
<dbReference type="SUPFAM" id="SSF51735">
    <property type="entry name" value="NAD(P)-binding Rossmann-fold domains"/>
    <property type="match status" value="2"/>
</dbReference>
<evidence type="ECO:0000259" key="6">
    <source>
        <dbReference type="PROSITE" id="PS50075"/>
    </source>
</evidence>
<dbReference type="SUPFAM" id="SSF53901">
    <property type="entry name" value="Thiolase-like"/>
    <property type="match status" value="1"/>
</dbReference>
<dbReference type="InterPro" id="IPR006162">
    <property type="entry name" value="Ppantetheine_attach_site"/>
</dbReference>
<dbReference type="InterPro" id="IPR018201">
    <property type="entry name" value="Ketoacyl_synth_AS"/>
</dbReference>
<feature type="active site" description="Proton donor; for dehydratase activity" evidence="4">
    <location>
        <position position="1045"/>
    </location>
</feature>
<keyword evidence="10" id="KW-1185">Reference proteome</keyword>
<dbReference type="GO" id="GO:0004315">
    <property type="term" value="F:3-oxoacyl-[acyl-carrier-protein] synthase activity"/>
    <property type="evidence" value="ECO:0007669"/>
    <property type="project" value="InterPro"/>
</dbReference>
<dbReference type="GO" id="GO:0004312">
    <property type="term" value="F:fatty acid synthase activity"/>
    <property type="evidence" value="ECO:0007669"/>
    <property type="project" value="TreeGrafter"/>
</dbReference>
<dbReference type="InterPro" id="IPR016035">
    <property type="entry name" value="Acyl_Trfase/lysoPLipase"/>
</dbReference>
<sequence length="1787" mass="187865">MTDLGALVAKLSPQAREALARHLAEAGTPVPAARTAEPIAVVGIGCRLPGGVHDPRQLWDLLVSGRDAVREVPADRWDVDSYYDPDPATPGRTNSRWGGFLDEVSGFDAEYFGVTPREAESMDPQQRLLLEVTVESLENAGIPPESLRGSRTGVFVGLSSMDYLILGVEQHASANAYTATGNPHSIAVGRLSYFLDARGPSVAVDTACSSSLVAIHLASQSLRTGESEVAIAGGVQLMLTPHLTIALGKWAALSSEGRCKSFDASADGFVRGEGCGVVILKRLSDAVRDGDRIVAVVRGSAVNSDGRSQGLTAPSAAAQRDVLKAALSQAGVEAGSVGLIETHGTGTVLGDPIEFDALSQVYGTGAGRCALGSLKTNLGHLEAAAGVAGFVKAALALRAGSVPPNLHFRRWNPNIDPSDTRFFVPTEACEWPVPDGRRLAAVSSFGLGGTNAHVVLEQAPATAAEPSDTAEEDGRPTVFVLRARTEERVRAAAGRFAEWLRDAGSAARLSDIAFTLARRHAQGRFAGAVVARSHSALADGLANIAAGSTDGVLLTETSRGTGGQPVWLFSGRGAPWPGAGQRLLAEEPAFANAVHELDQIFVACVGFSLREALTTGENLANSDRTRLVLFGLQLALARLWQHYGVRPAAVIGHGTGNVAAAVVAGALRVENGLAVLARLSLPYKEEPGGIPATAPEIPFHSMLSDDPRAVPSFDGTNWADEELGSEALARFVAAAASEGHRTFVEVSVHPVLADAVQEILSDEGATDATVIATLRRDSDDTREFRTRLTAAALAGCPVELDQLVPNGQLVDLPPTPWQRSTFWFQGNENGTPVDVHPMLGVHVTLPEPAGNGPAPRPGRHAWQADVGTDAVPWLMDHRIYGRAVLAQSVYMEVALAAAVEAYGEPPARIRLNDLELHQLLTLDEHTTLVTTLVPGEEGDARVEMSSRLPDGSWALHATVRVECSYAPYHPGQPPVPPHRAQGEGEPIQANQFYADLWSVGHHHGPAFEGVTEVLTMGEGRVVASVALPTELPPNPHFHAHPVLVDTSCQVLAALNAACHVGDSGHRYLLKSFGSIRFTGTPRGRGYVHVEMRERSTADGGGFVGEMWLTDEDGAVLVEMTGVDVQRFAAPHAPLREKVLESVWRPTPLPAPDEATTDATQETPATVAGPASWLLLGAGRAATGSLAEVTDAIQERLTAAGHRVVRADYRDEPGIRGALAETGADRERPPAGIVLVADDIPATTEDPSRGLATAEALVLGLASAVRAVVSGWHGRPPRLWLVSRGAAAVSAGASVDPTVGALRGLIRVLSYEHPDLHASQIDLDPAEDTGHQLTALLTELHGAGSDDEVAWRGGVRYAARLAKAVLDDEARDGADRPDPASTPVVRPGAGYLITGGLGGLGLVVARWLVEGGASRIVLNGRSEPGADAEKAIAAMLAAGADVEVVLGDISDTGDGTTTGTARRLVAAATAGNVPLAGVVHAAAVLDDAMILGLDRASTHRVWSPKAYGAWALHEATAGHDLDFFVLFSSAASLLGSPGQAAYATANAWLDSFVTWRRSRGLPATAVNWGPWAEVGLAVGGEAEAGRSRPTAVQIGAMEPILPANGIEALEELLVRDRVLTAVALLRPDRIIATFPQIFDLPFFSEIVDGYGVNEIGDDWPGPRALREAEPAAARQLLSDRLRGRVAAAMGLSVDRLDLATPLTEFGLDSLTAVNIRNSVSRDFGTDLPVALVLQGATLPDLERELCEQLGVAEKGPDRADAETPETVAVSRARQRAAARARRSAGRNQ</sequence>
<evidence type="ECO:0000259" key="7">
    <source>
        <dbReference type="PROSITE" id="PS52004"/>
    </source>
</evidence>
<dbReference type="GO" id="GO:0071770">
    <property type="term" value="P:DIM/DIP cell wall layer assembly"/>
    <property type="evidence" value="ECO:0007669"/>
    <property type="project" value="TreeGrafter"/>
</dbReference>
<dbReference type="PANTHER" id="PTHR43775">
    <property type="entry name" value="FATTY ACID SYNTHASE"/>
    <property type="match status" value="1"/>
</dbReference>
<dbReference type="CDD" id="cd00833">
    <property type="entry name" value="PKS"/>
    <property type="match status" value="1"/>
</dbReference>
<dbReference type="Proteomes" id="UP000637578">
    <property type="component" value="Unassembled WGS sequence"/>
</dbReference>
<dbReference type="SMART" id="SM00823">
    <property type="entry name" value="PKS_PP"/>
    <property type="match status" value="1"/>
</dbReference>
<dbReference type="SMART" id="SM00825">
    <property type="entry name" value="PKS_KS"/>
    <property type="match status" value="1"/>
</dbReference>
<dbReference type="Gene3D" id="3.40.366.10">
    <property type="entry name" value="Malonyl-Coenzyme A Acyl Carrier Protein, domain 2"/>
    <property type="match status" value="2"/>
</dbReference>
<dbReference type="Gene3D" id="3.40.50.720">
    <property type="entry name" value="NAD(P)-binding Rossmann-like Domain"/>
    <property type="match status" value="1"/>
</dbReference>
<feature type="domain" description="Carrier" evidence="6">
    <location>
        <begin position="1674"/>
        <end position="1748"/>
    </location>
</feature>
<evidence type="ECO:0000313" key="10">
    <source>
        <dbReference type="Proteomes" id="UP000637578"/>
    </source>
</evidence>
<gene>
    <name evidence="9" type="ORF">GCM10012275_16220</name>
</gene>
<evidence type="ECO:0000256" key="1">
    <source>
        <dbReference type="ARBA" id="ARBA00022450"/>
    </source>
</evidence>
<dbReference type="Pfam" id="PF02801">
    <property type="entry name" value="Ketoacyl-synt_C"/>
    <property type="match status" value="1"/>
</dbReference>
<dbReference type="InterPro" id="IPR020806">
    <property type="entry name" value="PKS_PP-bd"/>
</dbReference>
<evidence type="ECO:0008006" key="11">
    <source>
        <dbReference type="Google" id="ProtNLM"/>
    </source>
</evidence>
<dbReference type="PROSITE" id="PS00012">
    <property type="entry name" value="PHOSPHOPANTETHEINE"/>
    <property type="match status" value="1"/>
</dbReference>
<feature type="region of interest" description="C-terminal hotdog fold" evidence="4">
    <location>
        <begin position="983"/>
        <end position="1133"/>
    </location>
</feature>
<dbReference type="InterPro" id="IPR020807">
    <property type="entry name" value="PKS_DH"/>
</dbReference>
<dbReference type="InterPro" id="IPR057326">
    <property type="entry name" value="KR_dom"/>
</dbReference>
<evidence type="ECO:0000256" key="2">
    <source>
        <dbReference type="ARBA" id="ARBA00022553"/>
    </source>
</evidence>
<dbReference type="FunFam" id="3.40.47.10:FF:000019">
    <property type="entry name" value="Polyketide synthase type I"/>
    <property type="match status" value="1"/>
</dbReference>
<dbReference type="InterPro" id="IPR049552">
    <property type="entry name" value="PKS_DH_N"/>
</dbReference>
<proteinExistence type="predicted"/>
<organism evidence="9 10">
    <name type="scientific">Longimycelium tulufanense</name>
    <dbReference type="NCBI Taxonomy" id="907463"/>
    <lineage>
        <taxon>Bacteria</taxon>
        <taxon>Bacillati</taxon>
        <taxon>Actinomycetota</taxon>
        <taxon>Actinomycetes</taxon>
        <taxon>Pseudonocardiales</taxon>
        <taxon>Pseudonocardiaceae</taxon>
        <taxon>Longimycelium</taxon>
    </lineage>
</organism>
<dbReference type="SUPFAM" id="SSF47336">
    <property type="entry name" value="ACP-like"/>
    <property type="match status" value="1"/>
</dbReference>
<keyword evidence="2" id="KW-0597">Phosphoprotein</keyword>
<evidence type="ECO:0000259" key="8">
    <source>
        <dbReference type="PROSITE" id="PS52019"/>
    </source>
</evidence>
<dbReference type="SMART" id="SM00826">
    <property type="entry name" value="PKS_DH"/>
    <property type="match status" value="1"/>
</dbReference>
<dbReference type="PROSITE" id="PS52019">
    <property type="entry name" value="PKS_MFAS_DH"/>
    <property type="match status" value="1"/>
</dbReference>
<dbReference type="InterPro" id="IPR036736">
    <property type="entry name" value="ACP-like_sf"/>
</dbReference>
<dbReference type="Pfam" id="PF08659">
    <property type="entry name" value="KR"/>
    <property type="match status" value="1"/>
</dbReference>
<dbReference type="EMBL" id="BMMK01000005">
    <property type="protein sequence ID" value="GGM45990.1"/>
    <property type="molecule type" value="Genomic_DNA"/>
</dbReference>